<accession>A0A077NTU9</accession>
<reference evidence="1" key="1">
    <citation type="submission" date="2013-07" db="EMBL/GenBank/DDBJ databases">
        <title>Sub-species coevolution in mutualistic symbiosis.</title>
        <authorList>
            <person name="Murfin K."/>
            <person name="Klassen J."/>
            <person name="Lee M."/>
            <person name="Forst S."/>
            <person name="Stock P."/>
            <person name="Goodrich-Blair H."/>
        </authorList>
    </citation>
    <scope>NUCLEOTIDE SEQUENCE [LARGE SCALE GENOMIC DNA]</scope>
    <source>
        <strain evidence="1">Feltiae Moldova</strain>
    </source>
</reference>
<sequence>MATGAEKSALTEWRKYRVLLNRVDCSTAPDVKWPEPPK</sequence>
<organism evidence="1">
    <name type="scientific">Xenorhabdus bovienii str. feltiae Moldova</name>
    <dbReference type="NCBI Taxonomy" id="1398200"/>
    <lineage>
        <taxon>Bacteria</taxon>
        <taxon>Pseudomonadati</taxon>
        <taxon>Pseudomonadota</taxon>
        <taxon>Gammaproteobacteria</taxon>
        <taxon>Enterobacterales</taxon>
        <taxon>Morganellaceae</taxon>
        <taxon>Xenorhabdus</taxon>
    </lineage>
</organism>
<dbReference type="Proteomes" id="UP000028487">
    <property type="component" value="Unassembled WGS sequence"/>
</dbReference>
<comment type="caution">
    <text evidence="1">The sequence shown here is derived from an EMBL/GenBank/DDBJ whole genome shotgun (WGS) entry which is preliminary data.</text>
</comment>
<name>A0A077NTU9_XENBV</name>
<dbReference type="Pfam" id="PF02413">
    <property type="entry name" value="Caudo_TAP"/>
    <property type="match status" value="1"/>
</dbReference>
<proteinExistence type="predicted"/>
<evidence type="ECO:0008006" key="2">
    <source>
        <dbReference type="Google" id="ProtNLM"/>
    </source>
</evidence>
<dbReference type="AlphaFoldDB" id="A0A077NTU9"/>
<dbReference type="EMBL" id="CBSV010000156">
    <property type="protein sequence ID" value="CDH01949.1"/>
    <property type="molecule type" value="Genomic_DNA"/>
</dbReference>
<dbReference type="InterPro" id="IPR003458">
    <property type="entry name" value="Phage_T4_Gp38_tail_assem"/>
</dbReference>
<dbReference type="HOGENOM" id="CLU_094206_7_2_6"/>
<evidence type="ECO:0000313" key="1">
    <source>
        <dbReference type="EMBL" id="CDH01949.1"/>
    </source>
</evidence>
<gene>
    <name evidence="1" type="ORF">XBFM1_2390043</name>
</gene>
<protein>
    <recommendedName>
        <fullName evidence="2">Tail fiber assembly protein</fullName>
    </recommendedName>
</protein>